<dbReference type="InterPro" id="IPR001128">
    <property type="entry name" value="Cyt_P450"/>
</dbReference>
<organism evidence="3 4">
    <name type="scientific">Plectus sambesii</name>
    <dbReference type="NCBI Taxonomy" id="2011161"/>
    <lineage>
        <taxon>Eukaryota</taxon>
        <taxon>Metazoa</taxon>
        <taxon>Ecdysozoa</taxon>
        <taxon>Nematoda</taxon>
        <taxon>Chromadorea</taxon>
        <taxon>Plectida</taxon>
        <taxon>Plectina</taxon>
        <taxon>Plectoidea</taxon>
        <taxon>Plectidae</taxon>
        <taxon>Plectus</taxon>
    </lineage>
</organism>
<evidence type="ECO:0000313" key="4">
    <source>
        <dbReference type="WBParaSite" id="PSAMB.scaffold11770size3144.g34390.t1"/>
    </source>
</evidence>
<comment type="similarity">
    <text evidence="1">Belongs to the cytochrome P450 family.</text>
</comment>
<dbReference type="WBParaSite" id="PSAMB.scaffold11770size3144.g34390.t1">
    <property type="protein sequence ID" value="PSAMB.scaffold11770size3144.g34390.t1"/>
    <property type="gene ID" value="PSAMB.scaffold11770size3144.g34390"/>
</dbReference>
<dbReference type="InterPro" id="IPR036396">
    <property type="entry name" value="Cyt_P450_sf"/>
</dbReference>
<dbReference type="Gene3D" id="1.10.630.10">
    <property type="entry name" value="Cytochrome P450"/>
    <property type="match status" value="1"/>
</dbReference>
<keyword evidence="3" id="KW-1185">Reference proteome</keyword>
<proteinExistence type="inferred from homology"/>
<dbReference type="SUPFAM" id="SSF48264">
    <property type="entry name" value="Cytochrome P450"/>
    <property type="match status" value="1"/>
</dbReference>
<dbReference type="GO" id="GO:0016705">
    <property type="term" value="F:oxidoreductase activity, acting on paired donors, with incorporation or reduction of molecular oxygen"/>
    <property type="evidence" value="ECO:0007669"/>
    <property type="project" value="InterPro"/>
</dbReference>
<evidence type="ECO:0000256" key="2">
    <source>
        <dbReference type="ARBA" id="ARBA00023033"/>
    </source>
</evidence>
<reference evidence="4" key="1">
    <citation type="submission" date="2022-11" db="UniProtKB">
        <authorList>
            <consortium name="WormBaseParasite"/>
        </authorList>
    </citation>
    <scope>IDENTIFICATION</scope>
</reference>
<dbReference type="Proteomes" id="UP000887566">
    <property type="component" value="Unplaced"/>
</dbReference>
<sequence length="105" mass="12272">MIVELVLAVVIFGFVYFIRSRSEALKQRDRMGIGGPRPMLILGNMVEMGTMMAKNGQQLYRIFDEWKEKYGKLYGFYCGPRLFVVVEKLDMAREILIKKFDCFTD</sequence>
<name>A0A914UQD2_9BILA</name>
<keyword evidence="2" id="KW-0560">Oxidoreductase</keyword>
<evidence type="ECO:0000313" key="3">
    <source>
        <dbReference type="Proteomes" id="UP000887566"/>
    </source>
</evidence>
<keyword evidence="2" id="KW-0503">Monooxygenase</keyword>
<accession>A0A914UQD2</accession>
<protein>
    <submittedName>
        <fullName evidence="4">Uncharacterized protein</fullName>
    </submittedName>
</protein>
<dbReference type="Pfam" id="PF00067">
    <property type="entry name" value="p450"/>
    <property type="match status" value="1"/>
</dbReference>
<dbReference type="GO" id="GO:0020037">
    <property type="term" value="F:heme binding"/>
    <property type="evidence" value="ECO:0007669"/>
    <property type="project" value="InterPro"/>
</dbReference>
<evidence type="ECO:0000256" key="1">
    <source>
        <dbReference type="ARBA" id="ARBA00010617"/>
    </source>
</evidence>
<dbReference type="GO" id="GO:0004497">
    <property type="term" value="F:monooxygenase activity"/>
    <property type="evidence" value="ECO:0007669"/>
    <property type="project" value="UniProtKB-KW"/>
</dbReference>
<dbReference type="GO" id="GO:0005506">
    <property type="term" value="F:iron ion binding"/>
    <property type="evidence" value="ECO:0007669"/>
    <property type="project" value="InterPro"/>
</dbReference>
<dbReference type="AlphaFoldDB" id="A0A914UQD2"/>